<feature type="domain" description="Activator of Hsp90 ATPase homologue 1/2-like C-terminal" evidence="2">
    <location>
        <begin position="16"/>
        <end position="130"/>
    </location>
</feature>
<protein>
    <recommendedName>
        <fullName evidence="2">Activator of Hsp90 ATPase homologue 1/2-like C-terminal domain-containing protein</fullName>
    </recommendedName>
</protein>
<evidence type="ECO:0000313" key="3">
    <source>
        <dbReference type="EMBL" id="BAN01501.1"/>
    </source>
</evidence>
<dbReference type="EMBL" id="AP012057">
    <property type="protein sequence ID" value="BAN01501.1"/>
    <property type="molecule type" value="Genomic_DNA"/>
</dbReference>
<dbReference type="KEGG" id="aym:YM304_11870"/>
<dbReference type="InterPro" id="IPR023393">
    <property type="entry name" value="START-like_dom_sf"/>
</dbReference>
<keyword evidence="4" id="KW-1185">Reference proteome</keyword>
<reference evidence="3 4" key="1">
    <citation type="journal article" date="2013" name="Int. J. Syst. Evol. Microbiol.">
        <title>Ilumatobacter nonamiense sp. nov. and Ilumatobacter coccineum sp. nov., isolated from seashore sand.</title>
        <authorList>
            <person name="Matsumoto A."/>
            <person name="Kasai H."/>
            <person name="Matsuo Y."/>
            <person name="Shizuri Y."/>
            <person name="Ichikawa N."/>
            <person name="Fujita N."/>
            <person name="Omura S."/>
            <person name="Takahashi Y."/>
        </authorList>
    </citation>
    <scope>NUCLEOTIDE SEQUENCE [LARGE SCALE GENOMIC DNA]</scope>
    <source>
        <strain evidence="4">NBRC 103263 / KCTC 29153 / YM16-304</strain>
    </source>
</reference>
<dbReference type="SUPFAM" id="SSF55961">
    <property type="entry name" value="Bet v1-like"/>
    <property type="match status" value="1"/>
</dbReference>
<dbReference type="Gene3D" id="3.30.530.20">
    <property type="match status" value="1"/>
</dbReference>
<dbReference type="Pfam" id="PF08327">
    <property type="entry name" value="AHSA1"/>
    <property type="match status" value="1"/>
</dbReference>
<comment type="similarity">
    <text evidence="1">Belongs to the AHA1 family.</text>
</comment>
<dbReference type="InterPro" id="IPR013538">
    <property type="entry name" value="ASHA1/2-like_C"/>
</dbReference>
<dbReference type="CDD" id="cd07814">
    <property type="entry name" value="SRPBCC_CalC_Aha1-like"/>
    <property type="match status" value="1"/>
</dbReference>
<gene>
    <name evidence="3" type="ORF">YM304_11870</name>
</gene>
<organism evidence="3 4">
    <name type="scientific">Ilumatobacter coccineus (strain NBRC 103263 / KCTC 29153 / YM16-304)</name>
    <dbReference type="NCBI Taxonomy" id="1313172"/>
    <lineage>
        <taxon>Bacteria</taxon>
        <taxon>Bacillati</taxon>
        <taxon>Actinomycetota</taxon>
        <taxon>Acidimicrobiia</taxon>
        <taxon>Acidimicrobiales</taxon>
        <taxon>Ilumatobacteraceae</taxon>
        <taxon>Ilumatobacter</taxon>
    </lineage>
</organism>
<dbReference type="Proteomes" id="UP000011863">
    <property type="component" value="Chromosome"/>
</dbReference>
<name>A0A6C7E4G0_ILUCY</name>
<dbReference type="RefSeq" id="WP_015440748.1">
    <property type="nucleotide sequence ID" value="NC_020520.1"/>
</dbReference>
<evidence type="ECO:0000313" key="4">
    <source>
        <dbReference type="Proteomes" id="UP000011863"/>
    </source>
</evidence>
<evidence type="ECO:0000259" key="2">
    <source>
        <dbReference type="Pfam" id="PF08327"/>
    </source>
</evidence>
<evidence type="ECO:0000256" key="1">
    <source>
        <dbReference type="ARBA" id="ARBA00006817"/>
    </source>
</evidence>
<proteinExistence type="inferred from homology"/>
<accession>A0A6C7E4G0</accession>
<dbReference type="AlphaFoldDB" id="A0A6C7E4G0"/>
<dbReference type="OrthoDB" id="287565at2"/>
<sequence>MNTIHHRIGALTESTEPVYEALTTIDGLANWWTVDTTGDASIGGKIEFRFPPGGFDMEVVELEPGAFVRWRVVDGPPEWIGTHIEFRLSRSDGYTIVNFAHTGWAEPVEFLSHCSTKWATYLLSLKQYAETGTGSPSPDDVQISDWD</sequence>